<dbReference type="SUPFAM" id="SSF53822">
    <property type="entry name" value="Periplasmic binding protein-like I"/>
    <property type="match status" value="1"/>
</dbReference>
<reference evidence="5 7" key="1">
    <citation type="submission" date="2019-09" db="EMBL/GenBank/DDBJ databases">
        <title>Draft genome sequence assemblies of isolates from the urinary tract.</title>
        <authorList>
            <person name="Mores C.R."/>
            <person name="Putonti C."/>
            <person name="Wolfe A.J."/>
        </authorList>
    </citation>
    <scope>NUCLEOTIDE SEQUENCE [LARGE SCALE GENOMIC DNA]</scope>
    <source>
        <strain evidence="5 7">UMB246</strain>
    </source>
</reference>
<dbReference type="SUPFAM" id="SSF47413">
    <property type="entry name" value="lambda repressor-like DNA-binding domains"/>
    <property type="match status" value="1"/>
</dbReference>
<evidence type="ECO:0000259" key="4">
    <source>
        <dbReference type="PROSITE" id="PS50932"/>
    </source>
</evidence>
<organism evidence="5 7">
    <name type="scientific">Lactobacillus jensenii</name>
    <dbReference type="NCBI Taxonomy" id="109790"/>
    <lineage>
        <taxon>Bacteria</taxon>
        <taxon>Bacillati</taxon>
        <taxon>Bacillota</taxon>
        <taxon>Bacilli</taxon>
        <taxon>Lactobacillales</taxon>
        <taxon>Lactobacillaceae</taxon>
        <taxon>Lactobacillus</taxon>
    </lineage>
</organism>
<accession>A0A5N1IEM2</accession>
<dbReference type="PROSITE" id="PS50932">
    <property type="entry name" value="HTH_LACI_2"/>
    <property type="match status" value="1"/>
</dbReference>
<dbReference type="Proteomes" id="UP000327236">
    <property type="component" value="Unassembled WGS sequence"/>
</dbReference>
<dbReference type="EMBL" id="VYWW01000019">
    <property type="protein sequence ID" value="KAA9322441.1"/>
    <property type="molecule type" value="Genomic_DNA"/>
</dbReference>
<dbReference type="GO" id="GO:0000976">
    <property type="term" value="F:transcription cis-regulatory region binding"/>
    <property type="evidence" value="ECO:0007669"/>
    <property type="project" value="TreeGrafter"/>
</dbReference>
<dbReference type="PANTHER" id="PTHR30146">
    <property type="entry name" value="LACI-RELATED TRANSCRIPTIONAL REPRESSOR"/>
    <property type="match status" value="1"/>
</dbReference>
<proteinExistence type="predicted"/>
<dbReference type="EMBL" id="JBBVUL010000017">
    <property type="protein sequence ID" value="MEL0565803.1"/>
    <property type="molecule type" value="Genomic_DNA"/>
</dbReference>
<gene>
    <name evidence="6" type="ORF">AAC431_07750</name>
    <name evidence="5" type="ORF">F6H94_05175</name>
</gene>
<comment type="caution">
    <text evidence="5">The sequence shown here is derived from an EMBL/GenBank/DDBJ whole genome shotgun (WGS) entry which is preliminary data.</text>
</comment>
<dbReference type="InterPro" id="IPR000843">
    <property type="entry name" value="HTH_LacI"/>
</dbReference>
<keyword evidence="3" id="KW-0804">Transcription</keyword>
<reference evidence="6 8" key="2">
    <citation type="submission" date="2024-04" db="EMBL/GenBank/DDBJ databases">
        <title>Three lactobacilli isolated from voided urine samples from females with type 2 diabetes.</title>
        <authorList>
            <person name="Kula A."/>
            <person name="Stegman N."/>
            <person name="Putonti C."/>
        </authorList>
    </citation>
    <scope>NUCLEOTIDE SEQUENCE [LARGE SCALE GENOMIC DNA]</scope>
    <source>
        <strain evidence="6 8">1855</strain>
    </source>
</reference>
<feature type="domain" description="HTH lacI-type" evidence="4">
    <location>
        <begin position="3"/>
        <end position="57"/>
    </location>
</feature>
<name>A0A5N1IEM2_LACJE</name>
<evidence type="ECO:0000256" key="3">
    <source>
        <dbReference type="ARBA" id="ARBA00023163"/>
    </source>
</evidence>
<keyword evidence="1" id="KW-0805">Transcription regulation</keyword>
<evidence type="ECO:0000313" key="8">
    <source>
        <dbReference type="Proteomes" id="UP001385848"/>
    </source>
</evidence>
<dbReference type="CDD" id="cd01392">
    <property type="entry name" value="HTH_LacI"/>
    <property type="match status" value="1"/>
</dbReference>
<keyword evidence="8" id="KW-1185">Reference proteome</keyword>
<dbReference type="GeneID" id="31743132"/>
<protein>
    <submittedName>
        <fullName evidence="6">LacI family DNA-binding transcriptional regulator</fullName>
    </submittedName>
    <submittedName>
        <fullName evidence="5">LacI family transcriptional regulator</fullName>
    </submittedName>
</protein>
<dbReference type="SMART" id="SM00354">
    <property type="entry name" value="HTH_LACI"/>
    <property type="match status" value="1"/>
</dbReference>
<dbReference type="GO" id="GO:0003700">
    <property type="term" value="F:DNA-binding transcription factor activity"/>
    <property type="evidence" value="ECO:0007669"/>
    <property type="project" value="TreeGrafter"/>
</dbReference>
<evidence type="ECO:0000313" key="6">
    <source>
        <dbReference type="EMBL" id="MEL0565803.1"/>
    </source>
</evidence>
<dbReference type="InterPro" id="IPR010982">
    <property type="entry name" value="Lambda_DNA-bd_dom_sf"/>
</dbReference>
<evidence type="ECO:0000313" key="7">
    <source>
        <dbReference type="Proteomes" id="UP000327236"/>
    </source>
</evidence>
<dbReference type="AlphaFoldDB" id="A0A5N1IEM2"/>
<evidence type="ECO:0000256" key="2">
    <source>
        <dbReference type="ARBA" id="ARBA00023125"/>
    </source>
</evidence>
<dbReference type="Gene3D" id="3.40.50.2300">
    <property type="match status" value="2"/>
</dbReference>
<sequence>MKAKMSDIAKKAGVSIAAVSLVLNGKPGVSEKTRKKIFKIIKESDYVPLRQKRESTRVIANVNLIIISDQHGVVNEIYQKNPFFDTLVQCTAEHIDKFGGTLQINTVQIESLHEEINRIISRTTVVNAIVLATDLDENDIDFIESKIKNVVFVDTSFRKLRADFVTPDNYQGAYAAGMFLLSHNYRRIGYLASNKATQNFLSRREGIRDSLATQNIKLAKNDFYVVDFANLFSENSLNCIDYNDLPEAFFCENDIIAIRLIKELTHRNFRVPRDIGIMGFDDVSTAALCSPELTTVHIPTIQIVEQAVRDLQAQVASKDFRGQKTFITTEIIEREST</sequence>
<dbReference type="Proteomes" id="UP001385848">
    <property type="component" value="Unassembled WGS sequence"/>
</dbReference>
<dbReference type="OrthoDB" id="9775106at2"/>
<dbReference type="PANTHER" id="PTHR30146:SF150">
    <property type="entry name" value="ARABINOSE METABOLISM TRANSCRIPTIONAL REPRESSOR"/>
    <property type="match status" value="1"/>
</dbReference>
<keyword evidence="2 6" id="KW-0238">DNA-binding</keyword>
<dbReference type="InterPro" id="IPR046335">
    <property type="entry name" value="LacI/GalR-like_sensor"/>
</dbReference>
<dbReference type="Pfam" id="PF00356">
    <property type="entry name" value="LacI"/>
    <property type="match status" value="1"/>
</dbReference>
<dbReference type="InterPro" id="IPR028082">
    <property type="entry name" value="Peripla_BP_I"/>
</dbReference>
<evidence type="ECO:0000313" key="5">
    <source>
        <dbReference type="EMBL" id="KAA9322441.1"/>
    </source>
</evidence>
<evidence type="ECO:0000256" key="1">
    <source>
        <dbReference type="ARBA" id="ARBA00023015"/>
    </source>
</evidence>
<dbReference type="Gene3D" id="1.10.260.40">
    <property type="entry name" value="lambda repressor-like DNA-binding domains"/>
    <property type="match status" value="1"/>
</dbReference>
<dbReference type="PROSITE" id="PS00356">
    <property type="entry name" value="HTH_LACI_1"/>
    <property type="match status" value="1"/>
</dbReference>
<dbReference type="Pfam" id="PF13377">
    <property type="entry name" value="Peripla_BP_3"/>
    <property type="match status" value="1"/>
</dbReference>
<dbReference type="KEGG" id="lje:BUE77_05320"/>
<dbReference type="RefSeq" id="WP_006584635.1">
    <property type="nucleotide sequence ID" value="NZ_CATOUV010000001.1"/>
</dbReference>